<comment type="caution">
    <text evidence="1">The sequence shown here is derived from an EMBL/GenBank/DDBJ whole genome shotgun (WGS) entry which is preliminary data.</text>
</comment>
<evidence type="ECO:0000313" key="1">
    <source>
        <dbReference type="EMBL" id="CDM03757.1"/>
    </source>
</evidence>
<accession>D4VKA4</accession>
<dbReference type="Pfam" id="PF13149">
    <property type="entry name" value="Mfa_like_1"/>
    <property type="match status" value="1"/>
</dbReference>
<dbReference type="Gene3D" id="2.60.40.2630">
    <property type="match status" value="1"/>
</dbReference>
<organism evidence="1 2">
    <name type="scientific">Bacteroides xylanisolvens SD CC 1b</name>
    <dbReference type="NCBI Taxonomy" id="702447"/>
    <lineage>
        <taxon>Bacteria</taxon>
        <taxon>Pseudomonadati</taxon>
        <taxon>Bacteroidota</taxon>
        <taxon>Bacteroidia</taxon>
        <taxon>Bacteroidales</taxon>
        <taxon>Bacteroidaceae</taxon>
        <taxon>Bacteroides</taxon>
    </lineage>
</organism>
<evidence type="ECO:0000313" key="2">
    <source>
        <dbReference type="Proteomes" id="UP000019380"/>
    </source>
</evidence>
<protein>
    <submittedName>
        <fullName evidence="1">Uncharacterized protein</fullName>
    </submittedName>
</protein>
<dbReference type="EMBL" id="CBXG010000016">
    <property type="protein sequence ID" value="CDM03757.1"/>
    <property type="molecule type" value="Genomic_DNA"/>
</dbReference>
<reference evidence="1 2" key="1">
    <citation type="submission" date="2013-12" db="EMBL/GenBank/DDBJ databases">
        <title>Improved hybrid genome assemblies of Bacteroides xylanisolvens SD CC 1b and Bacteroides xylanisolvens SD CC 2a using Illumina and 454 Sequencing.</title>
        <authorList>
            <person name="Ramaraj T."/>
            <person name="Sundararajan A."/>
            <person name="Mudge J."/>
            <person name="Schilkey F.D."/>
            <person name="Delvecchio V."/>
            <person name="Donlon M."/>
            <person name="Ziemer C."/>
        </authorList>
    </citation>
    <scope>NUCLEOTIDE SEQUENCE [LARGE SCALE GENOMIC DNA]</scope>
</reference>
<dbReference type="Proteomes" id="UP000019380">
    <property type="component" value="Unassembled WGS sequence"/>
</dbReference>
<dbReference type="RefSeq" id="WP_008017408.1">
    <property type="nucleotide sequence ID" value="NZ_ADKP01000088.1"/>
</dbReference>
<dbReference type="CDD" id="cd13121">
    <property type="entry name" value="BF2867_like_C"/>
    <property type="match status" value="1"/>
</dbReference>
<dbReference type="CDD" id="cd13120">
    <property type="entry name" value="BF2867_like_N"/>
    <property type="match status" value="1"/>
</dbReference>
<dbReference type="Gene3D" id="2.60.40.2620">
    <property type="entry name" value="Fimbrillin-like"/>
    <property type="match status" value="1"/>
</dbReference>
<proteinExistence type="predicted"/>
<sequence length="345" mass="37159">MKIHNHTLPKAIRRHSIRRWLATAATLTAMLTATLATLTGCSADNDPETATGGDGTSVTFGATIAAREGHDNGNAPASRAIPDGTFAEGDQILVHMDGKRKAFVYSTAQGFVHAPNYPGTNVDPTPPVWQDGEAEKSLLAYGPTACISSAGDGEYIYEVYVSVAQNDDREYKYSDYVYTAQTLYRSNPKLSFRHGMARVVLRLRSGGSLTDEDVAGASVLLGDKNLFTRADIDPQTGTLTAHKPKPNGLQPQTITPHRCADTPAGYAVAYEALLPPQDVSGKEFIQVRLSDGTELGYIAESGSMLEGGHEYIYNVTVDAAQQVPAKNISYSITRHVHRPTSQTTE</sequence>
<dbReference type="InterPro" id="IPR025049">
    <property type="entry name" value="Mfa-like_1"/>
</dbReference>
<name>D4VKA4_9BACE</name>
<dbReference type="InterPro" id="IPR042278">
    <property type="entry name" value="Mfa-like_1_N"/>
</dbReference>
<gene>
    <name evidence="1" type="ORF">BN890_13240</name>
</gene>
<dbReference type="AlphaFoldDB" id="D4VKA4"/>